<keyword evidence="3" id="KW-1133">Transmembrane helix</keyword>
<feature type="transmembrane region" description="Helical" evidence="3">
    <location>
        <begin position="234"/>
        <end position="253"/>
    </location>
</feature>
<feature type="transmembrane region" description="Helical" evidence="3">
    <location>
        <begin position="203"/>
        <end position="222"/>
    </location>
</feature>
<dbReference type="PANTHER" id="PTHR11360:SF287">
    <property type="entry name" value="MFS MONOCARBOXYLATE TRANSPORTER"/>
    <property type="match status" value="1"/>
</dbReference>
<dbReference type="InParanoid" id="D8PZQ9"/>
<dbReference type="AlphaFoldDB" id="D8PZQ9"/>
<dbReference type="OMA" id="CFMLEAM"/>
<feature type="transmembrane region" description="Helical" evidence="3">
    <location>
        <begin position="342"/>
        <end position="363"/>
    </location>
</feature>
<dbReference type="RefSeq" id="XP_003034387.1">
    <property type="nucleotide sequence ID" value="XM_003034341.1"/>
</dbReference>
<feature type="transmembrane region" description="Helical" evidence="3">
    <location>
        <begin position="312"/>
        <end position="335"/>
    </location>
</feature>
<evidence type="ECO:0000313" key="6">
    <source>
        <dbReference type="Proteomes" id="UP000007431"/>
    </source>
</evidence>
<evidence type="ECO:0000256" key="2">
    <source>
        <dbReference type="ARBA" id="ARBA00006727"/>
    </source>
</evidence>
<keyword evidence="3" id="KW-0472">Membrane</keyword>
<feature type="transmembrane region" description="Helical" evidence="3">
    <location>
        <begin position="144"/>
        <end position="162"/>
    </location>
</feature>
<dbReference type="PROSITE" id="PS50850">
    <property type="entry name" value="MFS"/>
    <property type="match status" value="1"/>
</dbReference>
<dbReference type="EMBL" id="GL377304">
    <property type="protein sequence ID" value="EFI99484.1"/>
    <property type="molecule type" value="Genomic_DNA"/>
</dbReference>
<keyword evidence="3" id="KW-0812">Transmembrane</keyword>
<feature type="transmembrane region" description="Helical" evidence="3">
    <location>
        <begin position="369"/>
        <end position="391"/>
    </location>
</feature>
<evidence type="ECO:0000256" key="3">
    <source>
        <dbReference type="SAM" id="Phobius"/>
    </source>
</evidence>
<feature type="transmembrane region" description="Helical" evidence="3">
    <location>
        <begin position="412"/>
        <end position="432"/>
    </location>
</feature>
<evidence type="ECO:0000256" key="1">
    <source>
        <dbReference type="ARBA" id="ARBA00004141"/>
    </source>
</evidence>
<sequence length="481" mass="51342">MAFPADTIELEDGVAFRHGEGAACIEDAIPSSSASRVLSSGTSSFADLDTTDHEGHESAFPPADKGTQAWFFLLAAFVVEAILWSFPFAYGVFLESYLSDPTYTSQQNAASLLPLIGTVSSGIMYCAGAVVYPVIVKYPRVRRPAVWIGATLCASSLFGASFTTQIPALFALQGVIYAIGGSLLYFPTIFYMNEWFVRLRGTATGIMFAGTAAGGLILPLAFPRIIARYGAPKTLRYFAVAMAAMLLPVLPYIKGRLPARVYGPAPRSSKRDWLRNPSFWLYTVVNLIQGFAYFMPIVWLPTFASDLSLDSLHSAAVLAALNGASVVGGMVMGYLSDHFNAWLLALSSLVATALATFVLWGVLGNTFAGLIAFGIAYGIVAGSFSSLFLSFARMYAKEDPTNSTTLFGYISLGRGIGNVLSTPIATALTGMGSHLVKGATGFAVGGGRFESMILYTGTCFTGAAGLAVFGWRSEMWALRRQ</sequence>
<gene>
    <name evidence="5" type="ORF">SCHCODRAFT_106824</name>
</gene>
<dbReference type="GeneID" id="9585434"/>
<feature type="transmembrane region" description="Helical" evidence="3">
    <location>
        <begin position="452"/>
        <end position="471"/>
    </location>
</feature>
<proteinExistence type="inferred from homology"/>
<dbReference type="Proteomes" id="UP000007431">
    <property type="component" value="Unassembled WGS sequence"/>
</dbReference>
<protein>
    <recommendedName>
        <fullName evidence="4">Major facilitator superfamily (MFS) profile domain-containing protein</fullName>
    </recommendedName>
</protein>
<comment type="subcellular location">
    <subcellularLocation>
        <location evidence="1">Membrane</location>
        <topology evidence="1">Multi-pass membrane protein</topology>
    </subcellularLocation>
</comment>
<dbReference type="InterPro" id="IPR050327">
    <property type="entry name" value="Proton-linked_MCT"/>
</dbReference>
<dbReference type="PANTHER" id="PTHR11360">
    <property type="entry name" value="MONOCARBOXYLATE TRANSPORTER"/>
    <property type="match status" value="1"/>
</dbReference>
<dbReference type="OrthoDB" id="2213137at2759"/>
<organism evidence="6">
    <name type="scientific">Schizophyllum commune (strain H4-8 / FGSC 9210)</name>
    <name type="common">Split gill fungus</name>
    <dbReference type="NCBI Taxonomy" id="578458"/>
    <lineage>
        <taxon>Eukaryota</taxon>
        <taxon>Fungi</taxon>
        <taxon>Dikarya</taxon>
        <taxon>Basidiomycota</taxon>
        <taxon>Agaricomycotina</taxon>
        <taxon>Agaricomycetes</taxon>
        <taxon>Agaricomycetidae</taxon>
        <taxon>Agaricales</taxon>
        <taxon>Schizophyllaceae</taxon>
        <taxon>Schizophyllum</taxon>
    </lineage>
</organism>
<feature type="domain" description="Major facilitator superfamily (MFS) profile" evidence="4">
    <location>
        <begin position="278"/>
        <end position="481"/>
    </location>
</feature>
<feature type="non-terminal residue" evidence="5">
    <location>
        <position position="481"/>
    </location>
</feature>
<dbReference type="SUPFAM" id="SSF103473">
    <property type="entry name" value="MFS general substrate transporter"/>
    <property type="match status" value="1"/>
</dbReference>
<dbReference type="InterPro" id="IPR011701">
    <property type="entry name" value="MFS"/>
</dbReference>
<dbReference type="Pfam" id="PF07690">
    <property type="entry name" value="MFS_1"/>
    <property type="match status" value="1"/>
</dbReference>
<dbReference type="GO" id="GO:0022857">
    <property type="term" value="F:transmembrane transporter activity"/>
    <property type="evidence" value="ECO:0007669"/>
    <property type="project" value="InterPro"/>
</dbReference>
<feature type="transmembrane region" description="Helical" evidence="3">
    <location>
        <begin position="112"/>
        <end position="132"/>
    </location>
</feature>
<evidence type="ECO:0000259" key="4">
    <source>
        <dbReference type="PROSITE" id="PS50850"/>
    </source>
</evidence>
<name>D8PZQ9_SCHCM</name>
<dbReference type="Gene3D" id="1.20.1250.20">
    <property type="entry name" value="MFS general substrate transporter like domains"/>
    <property type="match status" value="2"/>
</dbReference>
<dbReference type="InterPro" id="IPR036259">
    <property type="entry name" value="MFS_trans_sf"/>
</dbReference>
<dbReference type="InterPro" id="IPR020846">
    <property type="entry name" value="MFS_dom"/>
</dbReference>
<dbReference type="KEGG" id="scm:SCHCO_02664286"/>
<accession>D8PZQ9</accession>
<reference evidence="5 6" key="1">
    <citation type="journal article" date="2010" name="Nat. Biotechnol.">
        <title>Genome sequence of the model mushroom Schizophyllum commune.</title>
        <authorList>
            <person name="Ohm R.A."/>
            <person name="de Jong J.F."/>
            <person name="Lugones L.G."/>
            <person name="Aerts A."/>
            <person name="Kothe E."/>
            <person name="Stajich J.E."/>
            <person name="de Vries R.P."/>
            <person name="Record E."/>
            <person name="Levasseur A."/>
            <person name="Baker S.E."/>
            <person name="Bartholomew K.A."/>
            <person name="Coutinho P.M."/>
            <person name="Erdmann S."/>
            <person name="Fowler T.J."/>
            <person name="Gathman A.C."/>
            <person name="Lombard V."/>
            <person name="Henrissat B."/>
            <person name="Knabe N."/>
            <person name="Kuees U."/>
            <person name="Lilly W.W."/>
            <person name="Lindquist E."/>
            <person name="Lucas S."/>
            <person name="Magnuson J.K."/>
            <person name="Piumi F."/>
            <person name="Raudaskoski M."/>
            <person name="Salamov A."/>
            <person name="Schmutz J."/>
            <person name="Schwarze F.W.M.R."/>
            <person name="vanKuyk P.A."/>
            <person name="Horton J.S."/>
            <person name="Grigoriev I.V."/>
            <person name="Woesten H.A.B."/>
        </authorList>
    </citation>
    <scope>NUCLEOTIDE SEQUENCE [LARGE SCALE GENOMIC DNA]</scope>
    <source>
        <strain evidence="6">H4-8 / FGSC 9210</strain>
    </source>
</reference>
<feature type="transmembrane region" description="Helical" evidence="3">
    <location>
        <begin position="279"/>
        <end position="300"/>
    </location>
</feature>
<dbReference type="eggNOG" id="KOG2504">
    <property type="taxonomic scope" value="Eukaryota"/>
</dbReference>
<dbReference type="HOGENOM" id="CLU_001265_1_2_1"/>
<keyword evidence="6" id="KW-1185">Reference proteome</keyword>
<dbReference type="GO" id="GO:0016020">
    <property type="term" value="C:membrane"/>
    <property type="evidence" value="ECO:0007669"/>
    <property type="project" value="UniProtKB-SubCell"/>
</dbReference>
<dbReference type="VEuPathDB" id="FungiDB:SCHCODRAFT_02664286"/>
<comment type="similarity">
    <text evidence="2">Belongs to the major facilitator superfamily. Monocarboxylate porter (TC 2.A.1.13) family.</text>
</comment>
<feature type="transmembrane region" description="Helical" evidence="3">
    <location>
        <begin position="168"/>
        <end position="191"/>
    </location>
</feature>
<evidence type="ECO:0000313" key="5">
    <source>
        <dbReference type="EMBL" id="EFI99484.1"/>
    </source>
</evidence>
<feature type="transmembrane region" description="Helical" evidence="3">
    <location>
        <begin position="70"/>
        <end position="92"/>
    </location>
</feature>